<evidence type="ECO:0000313" key="2">
    <source>
        <dbReference type="EMBL" id="ONH28010.1"/>
    </source>
</evidence>
<dbReference type="Pfam" id="PF13577">
    <property type="entry name" value="SnoaL_4"/>
    <property type="match status" value="1"/>
</dbReference>
<dbReference type="AlphaFoldDB" id="A0A1V2I7J5"/>
<dbReference type="RefSeq" id="WP_076818820.1">
    <property type="nucleotide sequence ID" value="NZ_MOMC01000043.1"/>
</dbReference>
<dbReference type="CDD" id="cd00531">
    <property type="entry name" value="NTF2_like"/>
    <property type="match status" value="1"/>
</dbReference>
<dbReference type="OrthoDB" id="1492465at2"/>
<evidence type="ECO:0000259" key="1">
    <source>
        <dbReference type="Pfam" id="PF13577"/>
    </source>
</evidence>
<dbReference type="InterPro" id="IPR032710">
    <property type="entry name" value="NTF2-like_dom_sf"/>
</dbReference>
<proteinExistence type="predicted"/>
<keyword evidence="3" id="KW-1185">Reference proteome</keyword>
<accession>A0A1V2I7J5</accession>
<comment type="caution">
    <text evidence="2">The sequence shown here is derived from an EMBL/GenBank/DDBJ whole genome shotgun (WGS) entry which is preliminary data.</text>
</comment>
<gene>
    <name evidence="2" type="ORF">BL253_20615</name>
</gene>
<reference evidence="3" key="1">
    <citation type="submission" date="2016-10" db="EMBL/GenBank/DDBJ databases">
        <title>Frankia sp. NRRL B-16386 Genome sequencing.</title>
        <authorList>
            <person name="Ghodhbane-Gtari F."/>
            <person name="Swanson E."/>
            <person name="Gueddou A."/>
            <person name="Hezbri K."/>
            <person name="Ktari K."/>
            <person name="Nouioui I."/>
            <person name="Morris K."/>
            <person name="Simpson S."/>
            <person name="Abebe-Akele F."/>
            <person name="Thomas K."/>
            <person name="Gtari M."/>
            <person name="Tisa L.S."/>
        </authorList>
    </citation>
    <scope>NUCLEOTIDE SEQUENCE [LARGE SCALE GENOMIC DNA]</scope>
    <source>
        <strain evidence="3">NRRL B-16386</strain>
    </source>
</reference>
<dbReference type="InterPro" id="IPR037401">
    <property type="entry name" value="SnoaL-like"/>
</dbReference>
<dbReference type="STRING" id="1834516.BL253_20615"/>
<feature type="domain" description="SnoaL-like" evidence="1">
    <location>
        <begin position="4"/>
        <end position="126"/>
    </location>
</feature>
<organism evidence="2 3">
    <name type="scientific">Pseudofrankia asymbiotica</name>
    <dbReference type="NCBI Taxonomy" id="1834516"/>
    <lineage>
        <taxon>Bacteria</taxon>
        <taxon>Bacillati</taxon>
        <taxon>Actinomycetota</taxon>
        <taxon>Actinomycetes</taxon>
        <taxon>Frankiales</taxon>
        <taxon>Frankiaceae</taxon>
        <taxon>Pseudofrankia</taxon>
    </lineage>
</organism>
<dbReference type="Proteomes" id="UP000188929">
    <property type="component" value="Unassembled WGS sequence"/>
</dbReference>
<sequence>MGYLDDTAALTELSYRYARAIDSKDYDALATLFTPTATFDYNHADGEQHALESWLAGTRRLEQLDGTQHFFTNHEFDIDGDAARGQFNMIAQHVRRGLPGGSLLMIGGIYRDTYVRTDGRWLVATRSHEAKWATGNHDVLWGWYEELS</sequence>
<protein>
    <recommendedName>
        <fullName evidence="1">SnoaL-like domain-containing protein</fullName>
    </recommendedName>
</protein>
<dbReference type="SUPFAM" id="SSF54427">
    <property type="entry name" value="NTF2-like"/>
    <property type="match status" value="1"/>
</dbReference>
<dbReference type="EMBL" id="MOMC01000043">
    <property type="protein sequence ID" value="ONH28010.1"/>
    <property type="molecule type" value="Genomic_DNA"/>
</dbReference>
<name>A0A1V2I7J5_9ACTN</name>
<evidence type="ECO:0000313" key="3">
    <source>
        <dbReference type="Proteomes" id="UP000188929"/>
    </source>
</evidence>
<dbReference type="Gene3D" id="3.10.450.50">
    <property type="match status" value="1"/>
</dbReference>